<feature type="compositionally biased region" description="Polar residues" evidence="3">
    <location>
        <begin position="432"/>
        <end position="451"/>
    </location>
</feature>
<evidence type="ECO:0008006" key="8">
    <source>
        <dbReference type="Google" id="ProtNLM"/>
    </source>
</evidence>
<feature type="compositionally biased region" description="Polar residues" evidence="3">
    <location>
        <begin position="729"/>
        <end position="755"/>
    </location>
</feature>
<keyword evidence="7" id="KW-1185">Reference proteome</keyword>
<dbReference type="Gene3D" id="1.20.920.10">
    <property type="entry name" value="Bromodomain-like"/>
    <property type="match status" value="1"/>
</dbReference>
<protein>
    <recommendedName>
        <fullName evidence="8">Bromo domain-containing protein</fullName>
    </recommendedName>
</protein>
<feature type="compositionally biased region" description="Polar residues" evidence="3">
    <location>
        <begin position="1166"/>
        <end position="1187"/>
    </location>
</feature>
<dbReference type="SUPFAM" id="SSF46689">
    <property type="entry name" value="Homeodomain-like"/>
    <property type="match status" value="1"/>
</dbReference>
<comment type="caution">
    <text evidence="6">The sequence shown here is derived from an EMBL/GenBank/DDBJ whole genome shotgun (WGS) entry which is preliminary data.</text>
</comment>
<dbReference type="Proteomes" id="UP001479436">
    <property type="component" value="Unassembled WGS sequence"/>
</dbReference>
<proteinExistence type="predicted"/>
<feature type="compositionally biased region" description="Basic and acidic residues" evidence="3">
    <location>
        <begin position="652"/>
        <end position="671"/>
    </location>
</feature>
<feature type="compositionally biased region" description="Polar residues" evidence="3">
    <location>
        <begin position="929"/>
        <end position="939"/>
    </location>
</feature>
<feature type="region of interest" description="Disordered" evidence="3">
    <location>
        <begin position="432"/>
        <end position="462"/>
    </location>
</feature>
<feature type="compositionally biased region" description="Basic and acidic residues" evidence="3">
    <location>
        <begin position="778"/>
        <end position="796"/>
    </location>
</feature>
<evidence type="ECO:0000259" key="5">
    <source>
        <dbReference type="PROSITE" id="PS50090"/>
    </source>
</evidence>
<feature type="domain" description="Myb-like" evidence="5">
    <location>
        <begin position="8"/>
        <end position="63"/>
    </location>
</feature>
<dbReference type="CDD" id="cd00167">
    <property type="entry name" value="SANT"/>
    <property type="match status" value="1"/>
</dbReference>
<dbReference type="PANTHER" id="PTHR15398:SF4">
    <property type="entry name" value="BROMODOMAIN-CONTAINING PROTEIN 8 ISOFORM X1"/>
    <property type="match status" value="1"/>
</dbReference>
<feature type="compositionally biased region" description="Acidic residues" evidence="3">
    <location>
        <begin position="1299"/>
        <end position="1313"/>
    </location>
</feature>
<sequence>MDGSKINSNWTVLEKLLLAQSVYKYGDGNWLAIARTLNLHRSASRSVDFFTPNSCALQYASLIKDLEDKSRKQLILNNSDANIEMPPVLKLARELYMERIKELKIALKVDVEKYHHLKREVEDIRTGKWDKQLLDKYKGFKRNLDEHRSESGQIDQTNNPTKLVATSEISTPPLENQLGSTTVKQTLQLDESTLSTNMMEASPDIKQISEPKSELESKPNDLKEVIKSDEVVLQEDVVSAPDTPKSLLPITDVNNDTMLPHQISVDVATAESAYVSKSPLSEMDKPTEGDIKEATDSIELKKNPLSNLEDNVDNELTLLPELDSEKLASVEKNNPIMKDQDLTELGTNPPQDVAATGVSNPIHSDVNLAETSDSHSHNALVSNEVLETSKRDQIGEDELDKPSDAILKEDLMISEDITPLDESEGEGIHTTKLATTNTPDQTSLEITQDASHASDEQTPKEVMDEVVEGRQDTFIEEPEKSVVQVDEPAEVEALNEALGDTLIPFDGPKETIPIKEEPQSTQAVESEEQIAKIGSPKKDSMEEQVDERIVPTLPSDQKDSSDFVQTLATKEMVGSTSEEIKLASDEDSIIALPSSLDQDITLNDSSIHISPKKSPHTHIMPDDSLVSHSSVENLPEESASEGVLAFALSSKRSREDLHDVHSMAKKPKFDELPNVSSVVDQTEFKSPEDSKALVDQSPPDSNLPADTVSIVSEDYSEAVSVKSPKKSLQETVPDTTGLPDTQSPNEIESTPNTEPTNDHASLESAEVGTNADNIVDSAKAHIERTTEQEFLTKSEDDNPIEETTTDQDVVLNSEGNKDSMDIVGLDQGTLHTLDANKELANVETRTINSPIYHAEIEAPSILDSSVEVNSLERSNVPETNQVEQASNFDTSPHYSSLTEAIQEQSDLSPETKEIIDDPSSQPELDASQLEGTDSITPIHNHSFEKIAKPTDISTPTLAEETLPDMESSLLEDIPTLYEGAKDESHPENANVDEETSTVEHKKQEDKGNSFDANVETTLHEPSENEDTNTFEKSDQLEAKLQSKPVSPIETDQTGATDEAVSVIDYTKESYSSPPEITETRTEQETLRNEDEEAVPMIESEAHGQPVEPSPIDEKLDVEATSEMIDDQLSDIVVNEETPGIPNEDSEVDPEDVSEEHVKEQSPAEESFSSTVESDPATQTKENNSSCEDSVANPEIVPVEVKTEVFQEKTILEVNEIKQEASEDVSLTTVDRPKDIKSPSPSSSVSRKRPRDSDPKPTLEESQDGSVEKKVKLEDEDLTKSTPVRHSRKYSIGKPKNHESEDENDGYEVSDAETSDSGAYFEKKEASSPTTEDKKHQSWKKLISMIWREIANHRFGAVFMHPIKEQAAPGYYDVIKRPMDLKSIKQRIREGVITTTDEFHRDILLMFQNALMYNKTDSEVYNMAMEMRDQVEQEIQAFKKTEAFTKRVVQETPTTRRKTNNEEA</sequence>
<evidence type="ECO:0000313" key="7">
    <source>
        <dbReference type="Proteomes" id="UP001479436"/>
    </source>
</evidence>
<dbReference type="SMART" id="SM00297">
    <property type="entry name" value="BROMO"/>
    <property type="match status" value="1"/>
</dbReference>
<dbReference type="InterPro" id="IPR001487">
    <property type="entry name" value="Bromodomain"/>
</dbReference>
<accession>A0ABR2VUE4</accession>
<dbReference type="EMBL" id="JASJQH010007752">
    <property type="protein sequence ID" value="KAK9702117.1"/>
    <property type="molecule type" value="Genomic_DNA"/>
</dbReference>
<feature type="compositionally biased region" description="Basic and acidic residues" evidence="3">
    <location>
        <begin position="1200"/>
        <end position="1220"/>
    </location>
</feature>
<dbReference type="SUPFAM" id="SSF47370">
    <property type="entry name" value="Bromodomain"/>
    <property type="match status" value="1"/>
</dbReference>
<gene>
    <name evidence="6" type="ORF">K7432_011406</name>
</gene>
<evidence type="ECO:0000259" key="4">
    <source>
        <dbReference type="PROSITE" id="PS50014"/>
    </source>
</evidence>
<feature type="compositionally biased region" description="Basic and acidic residues" evidence="3">
    <location>
        <begin position="452"/>
        <end position="462"/>
    </location>
</feature>
<evidence type="ECO:0000256" key="2">
    <source>
        <dbReference type="PROSITE-ProRule" id="PRU00035"/>
    </source>
</evidence>
<dbReference type="PANTHER" id="PTHR15398">
    <property type="entry name" value="BROMODOMAIN-CONTAINING PROTEIN 8"/>
    <property type="match status" value="1"/>
</dbReference>
<evidence type="ECO:0000313" key="6">
    <source>
        <dbReference type="EMBL" id="KAK9702117.1"/>
    </source>
</evidence>
<evidence type="ECO:0000256" key="1">
    <source>
        <dbReference type="ARBA" id="ARBA00023117"/>
    </source>
</evidence>
<feature type="compositionally biased region" description="Polar residues" evidence="3">
    <location>
        <begin position="878"/>
        <end position="908"/>
    </location>
</feature>
<dbReference type="PRINTS" id="PR00503">
    <property type="entry name" value="BROMODOMAIN"/>
</dbReference>
<feature type="compositionally biased region" description="Basic and acidic residues" evidence="3">
    <location>
        <begin position="997"/>
        <end position="1008"/>
    </location>
</feature>
<dbReference type="InterPro" id="IPR001005">
    <property type="entry name" value="SANT/Myb"/>
</dbReference>
<feature type="compositionally biased region" description="Basic and acidic residues" evidence="3">
    <location>
        <begin position="1320"/>
        <end position="1334"/>
    </location>
</feature>
<dbReference type="Pfam" id="PF00439">
    <property type="entry name" value="Bromodomain"/>
    <property type="match status" value="1"/>
</dbReference>
<dbReference type="PROSITE" id="PS50090">
    <property type="entry name" value="MYB_LIKE"/>
    <property type="match status" value="1"/>
</dbReference>
<feature type="compositionally biased region" description="Basic and acidic residues" evidence="3">
    <location>
        <begin position="1077"/>
        <end position="1088"/>
    </location>
</feature>
<feature type="region of interest" description="Disordered" evidence="3">
    <location>
        <begin position="878"/>
        <end position="1334"/>
    </location>
</feature>
<dbReference type="InterPro" id="IPR009057">
    <property type="entry name" value="Homeodomain-like_sf"/>
</dbReference>
<feature type="compositionally biased region" description="Acidic residues" evidence="3">
    <location>
        <begin position="1143"/>
        <end position="1153"/>
    </location>
</feature>
<evidence type="ECO:0000256" key="3">
    <source>
        <dbReference type="SAM" id="MobiDB-lite"/>
    </source>
</evidence>
<name>A0ABR2VUE4_9FUNG</name>
<feature type="region of interest" description="Disordered" evidence="3">
    <location>
        <begin position="607"/>
        <end position="820"/>
    </location>
</feature>
<keyword evidence="1 2" id="KW-0103">Bromodomain</keyword>
<dbReference type="PROSITE" id="PS50014">
    <property type="entry name" value="BROMODOMAIN_2"/>
    <property type="match status" value="1"/>
</dbReference>
<feature type="region of interest" description="Disordered" evidence="3">
    <location>
        <begin position="517"/>
        <end position="560"/>
    </location>
</feature>
<dbReference type="InterPro" id="IPR036427">
    <property type="entry name" value="Bromodomain-like_sf"/>
</dbReference>
<feature type="domain" description="Bromo" evidence="4">
    <location>
        <begin position="1350"/>
        <end position="1420"/>
    </location>
</feature>
<reference evidence="6 7" key="1">
    <citation type="submission" date="2023-04" db="EMBL/GenBank/DDBJ databases">
        <title>Genome of Basidiobolus ranarum AG-B5.</title>
        <authorList>
            <person name="Stajich J.E."/>
            <person name="Carter-House D."/>
            <person name="Gryganskyi A."/>
        </authorList>
    </citation>
    <scope>NUCLEOTIDE SEQUENCE [LARGE SCALE GENOMIC DNA]</scope>
    <source>
        <strain evidence="6 7">AG-B5</strain>
    </source>
</reference>
<organism evidence="6 7">
    <name type="scientific">Basidiobolus ranarum</name>
    <dbReference type="NCBI Taxonomy" id="34480"/>
    <lineage>
        <taxon>Eukaryota</taxon>
        <taxon>Fungi</taxon>
        <taxon>Fungi incertae sedis</taxon>
        <taxon>Zoopagomycota</taxon>
        <taxon>Entomophthoromycotina</taxon>
        <taxon>Basidiobolomycetes</taxon>
        <taxon>Basidiobolales</taxon>
        <taxon>Basidiobolaceae</taxon>
        <taxon>Basidiobolus</taxon>
    </lineage>
</organism>
<feature type="compositionally biased region" description="Basic and acidic residues" evidence="3">
    <location>
        <begin position="682"/>
        <end position="692"/>
    </location>
</feature>
<feature type="compositionally biased region" description="Basic and acidic residues" evidence="3">
    <location>
        <begin position="536"/>
        <end position="549"/>
    </location>
</feature>